<dbReference type="GO" id="GO:0006364">
    <property type="term" value="P:rRNA processing"/>
    <property type="evidence" value="ECO:0007669"/>
    <property type="project" value="UniProtKB-KW"/>
</dbReference>
<dbReference type="GO" id="GO:0045943">
    <property type="term" value="P:positive regulation of transcription by RNA polymerase I"/>
    <property type="evidence" value="ECO:0007669"/>
    <property type="project" value="InterPro"/>
</dbReference>
<organism evidence="10 11">
    <name type="scientific">Baudoinia panamericana (strain UAMH 10762)</name>
    <name type="common">Angels' share fungus</name>
    <name type="synonym">Baudoinia compniacensis (strain UAMH 10762)</name>
    <dbReference type="NCBI Taxonomy" id="717646"/>
    <lineage>
        <taxon>Eukaryota</taxon>
        <taxon>Fungi</taxon>
        <taxon>Dikarya</taxon>
        <taxon>Ascomycota</taxon>
        <taxon>Pezizomycotina</taxon>
        <taxon>Dothideomycetes</taxon>
        <taxon>Dothideomycetidae</taxon>
        <taxon>Mycosphaerellales</taxon>
        <taxon>Teratosphaeriaceae</taxon>
        <taxon>Baudoinia</taxon>
    </lineage>
</organism>
<dbReference type="eggNOG" id="KOG1963">
    <property type="taxonomic scope" value="Eukaryota"/>
</dbReference>
<dbReference type="GO" id="GO:2000234">
    <property type="term" value="P:positive regulation of rRNA processing"/>
    <property type="evidence" value="ECO:0007669"/>
    <property type="project" value="TreeGrafter"/>
</dbReference>
<keyword evidence="2" id="KW-0690">Ribosome biogenesis</keyword>
<evidence type="ECO:0000256" key="5">
    <source>
        <dbReference type="ARBA" id="ARBA00022737"/>
    </source>
</evidence>
<comment type="subcellular location">
    <subcellularLocation>
        <location evidence="1">Nucleus</location>
        <location evidence="1">Nucleolus</location>
    </subcellularLocation>
</comment>
<reference evidence="10 11" key="1">
    <citation type="journal article" date="2012" name="PLoS Pathog.">
        <title>Diverse lifestyles and strategies of plant pathogenesis encoded in the genomes of eighteen Dothideomycetes fungi.</title>
        <authorList>
            <person name="Ohm R.A."/>
            <person name="Feau N."/>
            <person name="Henrissat B."/>
            <person name="Schoch C.L."/>
            <person name="Horwitz B.A."/>
            <person name="Barry K.W."/>
            <person name="Condon B.J."/>
            <person name="Copeland A.C."/>
            <person name="Dhillon B."/>
            <person name="Glaser F."/>
            <person name="Hesse C.N."/>
            <person name="Kosti I."/>
            <person name="LaButti K."/>
            <person name="Lindquist E.A."/>
            <person name="Lucas S."/>
            <person name="Salamov A.A."/>
            <person name="Bradshaw R.E."/>
            <person name="Ciuffetti L."/>
            <person name="Hamelin R.C."/>
            <person name="Kema G.H.J."/>
            <person name="Lawrence C."/>
            <person name="Scott J.A."/>
            <person name="Spatafora J.W."/>
            <person name="Turgeon B.G."/>
            <person name="de Wit P.J.G.M."/>
            <person name="Zhong S."/>
            <person name="Goodwin S.B."/>
            <person name="Grigoriev I.V."/>
        </authorList>
    </citation>
    <scope>NUCLEOTIDE SEQUENCE [LARGE SCALE GENOMIC DNA]</scope>
    <source>
        <strain evidence="10 11">UAMH 10762</strain>
    </source>
</reference>
<dbReference type="RefSeq" id="XP_007680059.1">
    <property type="nucleotide sequence ID" value="XM_007681869.1"/>
</dbReference>
<feature type="repeat" description="WD" evidence="8">
    <location>
        <begin position="335"/>
        <end position="376"/>
    </location>
</feature>
<dbReference type="OMA" id="TRIDGPH"/>
<proteinExistence type="predicted"/>
<dbReference type="InterPro" id="IPR053826">
    <property type="entry name" value="WDR75"/>
</dbReference>
<dbReference type="Proteomes" id="UP000011761">
    <property type="component" value="Unassembled WGS sequence"/>
</dbReference>
<protein>
    <submittedName>
        <fullName evidence="10">Uncharacterized protein</fullName>
    </submittedName>
</protein>
<keyword evidence="3" id="KW-0698">rRNA processing</keyword>
<keyword evidence="7" id="KW-0539">Nucleus</keyword>
<dbReference type="GeneID" id="19107987"/>
<dbReference type="PROSITE" id="PS50294">
    <property type="entry name" value="WD_REPEATS_REGION"/>
    <property type="match status" value="1"/>
</dbReference>
<dbReference type="InterPro" id="IPR015943">
    <property type="entry name" value="WD40/YVTN_repeat-like_dom_sf"/>
</dbReference>
<feature type="region of interest" description="Disordered" evidence="9">
    <location>
        <begin position="1"/>
        <end position="79"/>
    </location>
</feature>
<dbReference type="PROSITE" id="PS50082">
    <property type="entry name" value="WD_REPEATS_2"/>
    <property type="match status" value="1"/>
</dbReference>
<dbReference type="SUPFAM" id="SSF50978">
    <property type="entry name" value="WD40 repeat-like"/>
    <property type="match status" value="1"/>
</dbReference>
<dbReference type="HOGENOM" id="CLU_005417_0_1_1"/>
<dbReference type="CDD" id="cd23952">
    <property type="entry name" value="Utp17_CTD"/>
    <property type="match status" value="1"/>
</dbReference>
<gene>
    <name evidence="10" type="ORF">BAUCODRAFT_125669</name>
</gene>
<dbReference type="Gene3D" id="2.130.10.10">
    <property type="entry name" value="YVTN repeat-like/Quinoprotein amine dehydrogenase"/>
    <property type="match status" value="2"/>
</dbReference>
<dbReference type="KEGG" id="bcom:BAUCODRAFT_125669"/>
<keyword evidence="6" id="KW-0804">Transcription</keyword>
<evidence type="ECO:0000256" key="1">
    <source>
        <dbReference type="ARBA" id="ARBA00004604"/>
    </source>
</evidence>
<evidence type="ECO:0000256" key="4">
    <source>
        <dbReference type="ARBA" id="ARBA00022574"/>
    </source>
</evidence>
<feature type="compositionally biased region" description="Acidic residues" evidence="9">
    <location>
        <begin position="44"/>
        <end position="64"/>
    </location>
</feature>
<accession>M2MMP4</accession>
<evidence type="ECO:0000256" key="6">
    <source>
        <dbReference type="ARBA" id="ARBA00023163"/>
    </source>
</evidence>
<dbReference type="EMBL" id="KB445561">
    <property type="protein sequence ID" value="EMC92688.1"/>
    <property type="molecule type" value="Genomic_DNA"/>
</dbReference>
<keyword evidence="4 8" id="KW-0853">WD repeat</keyword>
<sequence>MVDEEEAARRQLRREKKKARRRADKHEHAEPAADAESNHHIEVADSDALEQQDDDTDDEAEGTADFDREVDMLDRDALTRQDDTEARKLGLTVATKSSWTLSAPTGGRFVQCDPIFATELSTGEQVLLTATAQEVQVLSVETSLPIRTCSIPNNQSVVSLTLREASPGSVYCLLRNGEVVVWQWTSDAAELATIPGPGKVVAMADALDDALFCLHNADGTLRITRRREVWYQTRMQLTDLLVTGESDFVIAYGPSAVLLGAKTRSDYVWIEVPIGGTITCLDARLTHSNESGKKKRQAHLSLAIGKSDGQIHVYEDVTSLFAPQAQATLPPPRILHWHREAVSSVKFSRDGNYLVSGGKETVLVLWQLQTGVQQYLPHLTSEIERIVVSPKGDRYAVQLGDNSIIVLSTSELKPVAHFAGLQLAGSSLSTTTALSIISKHAAADRKATAATIHPQRPHQLLLTVPATRPKTATEAATARPFLQTFDLRASRSLMRQALTRNNVTDVNIGPEKTAIASPDVAYLAVSHDGQWLATVDEWMPPASDLEYLCDTPGGVEPERWMRREVYLKFWKWDQGQGMWSLSARIDAPHARADGRLQGAGKVLGLLADPVTVGFITLGEDSRVRMWRPRRRVKKGAVSKVEGEELEVTEWICRQVVELPATEARRADSPLDTFEVPAPHQACLAWAKDGSLLAISLSFRDTAATPALVHFVNAATGKLVTSTSGLAPGEVEAIGILDRYIVVVSSGSINVWDLITNILTHRFNITSGRPSLAVNHKDGTFAVAVRSQVVVYRPRNTQALAREDCGQDIAAILPKEDTGGYTLLFDDATVRTLLYMGAGPRLTELKYASEDAPLLIEDVPEAADEASDVEMTEVLALPAPDDRRRQQGFVLEETEDDRPVVRPEQLASIFDVGQSFAMPPIRDMFAAVMELYGRKPLSRFVREEVA</sequence>
<dbReference type="SMART" id="SM00320">
    <property type="entry name" value="WD40"/>
    <property type="match status" value="2"/>
</dbReference>
<feature type="compositionally biased region" description="Basic and acidic residues" evidence="9">
    <location>
        <begin position="65"/>
        <end position="79"/>
    </location>
</feature>
<evidence type="ECO:0000313" key="11">
    <source>
        <dbReference type="Proteomes" id="UP000011761"/>
    </source>
</evidence>
<dbReference type="PANTHER" id="PTHR44215">
    <property type="entry name" value="WD REPEAT-CONTAINING PROTEIN 75"/>
    <property type="match status" value="1"/>
</dbReference>
<dbReference type="GO" id="GO:0003723">
    <property type="term" value="F:RNA binding"/>
    <property type="evidence" value="ECO:0007669"/>
    <property type="project" value="InterPro"/>
</dbReference>
<feature type="compositionally biased region" description="Basic and acidic residues" evidence="9">
    <location>
        <begin position="24"/>
        <end position="43"/>
    </location>
</feature>
<evidence type="ECO:0000256" key="2">
    <source>
        <dbReference type="ARBA" id="ARBA00022517"/>
    </source>
</evidence>
<name>M2MMP4_BAUPA</name>
<dbReference type="SUPFAM" id="SSF82171">
    <property type="entry name" value="DPP6 N-terminal domain-like"/>
    <property type="match status" value="1"/>
</dbReference>
<evidence type="ECO:0000256" key="3">
    <source>
        <dbReference type="ARBA" id="ARBA00022552"/>
    </source>
</evidence>
<dbReference type="STRING" id="717646.M2MMP4"/>
<evidence type="ECO:0000256" key="8">
    <source>
        <dbReference type="PROSITE-ProRule" id="PRU00221"/>
    </source>
</evidence>
<keyword evidence="5" id="KW-0677">Repeat</keyword>
<dbReference type="AlphaFoldDB" id="M2MMP4"/>
<dbReference type="GO" id="GO:0032040">
    <property type="term" value="C:small-subunit processome"/>
    <property type="evidence" value="ECO:0007669"/>
    <property type="project" value="InterPro"/>
</dbReference>
<dbReference type="InterPro" id="IPR001680">
    <property type="entry name" value="WD40_rpt"/>
</dbReference>
<evidence type="ECO:0000256" key="7">
    <source>
        <dbReference type="ARBA" id="ARBA00023242"/>
    </source>
</evidence>
<evidence type="ECO:0000256" key="9">
    <source>
        <dbReference type="SAM" id="MobiDB-lite"/>
    </source>
</evidence>
<dbReference type="OrthoDB" id="4096at2759"/>
<keyword evidence="11" id="KW-1185">Reference proteome</keyword>
<evidence type="ECO:0000313" key="10">
    <source>
        <dbReference type="EMBL" id="EMC92688.1"/>
    </source>
</evidence>
<dbReference type="Pfam" id="PF23869">
    <property type="entry name" value="Beta-prop_WDR75_1st"/>
    <property type="match status" value="1"/>
</dbReference>
<dbReference type="PANTHER" id="PTHR44215:SF1">
    <property type="entry name" value="WD REPEAT-CONTAINING PROTEIN 75"/>
    <property type="match status" value="1"/>
</dbReference>
<dbReference type="InterPro" id="IPR036322">
    <property type="entry name" value="WD40_repeat_dom_sf"/>
</dbReference>
<feature type="compositionally biased region" description="Basic residues" evidence="9">
    <location>
        <begin position="10"/>
        <end position="23"/>
    </location>
</feature>